<dbReference type="PANTHER" id="PTHR40254:SF1">
    <property type="entry name" value="BLR0577 PROTEIN"/>
    <property type="match status" value="1"/>
</dbReference>
<evidence type="ECO:0000313" key="2">
    <source>
        <dbReference type="EMBL" id="AIW22762.1"/>
    </source>
</evidence>
<protein>
    <recommendedName>
        <fullName evidence="1">FAD-dependent urate hydroxylase HpyO/Asp monooxygenase CreE-like FAD/NAD(P)-binding domain-containing protein</fullName>
    </recommendedName>
</protein>
<dbReference type="Gene3D" id="3.50.50.60">
    <property type="entry name" value="FAD/NAD(P)-binding domain"/>
    <property type="match status" value="1"/>
</dbReference>
<accession>A0AAN0W0P6</accession>
<dbReference type="AlphaFoldDB" id="A0AAN0W0P6"/>
<dbReference type="KEGG" id="vcy:IX92_27290"/>
<feature type="domain" description="FAD-dependent urate hydroxylase HpyO/Asp monooxygenase CreE-like FAD/NAD(P)-binding" evidence="1">
    <location>
        <begin position="4"/>
        <end position="154"/>
    </location>
</feature>
<sequence>MKLVIAGGGISALSLLKTLSLAPEVTTSIAEIVVYAPYGLGHAPNFFNQPQSSLCNTSAGVMSLVYDQPDQYCDWLRRQGLPYQAADFTPRSLFGQFLREEAYHVVQTFKHLGIPMSVVNESLTSFETMETQVLCYSKRGVDQADYLVMATGHQDRVASTPKYLLYPEHQDRIMDTVFDDQRVLVLGSRLSAVDAILLLEDKPLGALDVASRSARFPAVRKQLLRTPPQVLNVARILNDARRNGVSVYTQFTHAMHDEIGRHYQGTLQPEFDEATQQLALDIDHMLDNNVGWQDTLDNIMLHLNALWEHFTEEERESFYQQYDGFMKRYLYAFPVVNAQRLQRTLETFDARIFAADCRHICLDQDGKFSLGTSTYDYIIDATGCRKMPIARHGDVCTINAQNGDGNMAQTKFHLEGVNNVFVTGSIRTYLPVVNYVNEIAQFNQELVSELFNNIKNSCFV</sequence>
<dbReference type="InterPro" id="IPR036188">
    <property type="entry name" value="FAD/NAD-bd_sf"/>
</dbReference>
<organism evidence="2 3">
    <name type="scientific">Vibrio coralliilyticus</name>
    <dbReference type="NCBI Taxonomy" id="190893"/>
    <lineage>
        <taxon>Bacteria</taxon>
        <taxon>Pseudomonadati</taxon>
        <taxon>Pseudomonadota</taxon>
        <taxon>Gammaproteobacteria</taxon>
        <taxon>Vibrionales</taxon>
        <taxon>Vibrionaceae</taxon>
        <taxon>Vibrio</taxon>
    </lineage>
</organism>
<dbReference type="Proteomes" id="UP000030081">
    <property type="component" value="Plasmid p319"/>
</dbReference>
<proteinExistence type="predicted"/>
<gene>
    <name evidence="2" type="ORF">IX92_27290</name>
</gene>
<keyword evidence="2" id="KW-0614">Plasmid</keyword>
<dbReference type="Pfam" id="PF13454">
    <property type="entry name" value="NAD_binding_9"/>
    <property type="match status" value="1"/>
</dbReference>
<keyword evidence="3" id="KW-1185">Reference proteome</keyword>
<name>A0AAN0W0P6_9VIBR</name>
<evidence type="ECO:0000313" key="3">
    <source>
        <dbReference type="Proteomes" id="UP000030081"/>
    </source>
</evidence>
<geneLocation type="plasmid" evidence="2 3">
    <name>p319</name>
</geneLocation>
<dbReference type="SUPFAM" id="SSF51905">
    <property type="entry name" value="FAD/NAD(P)-binding domain"/>
    <property type="match status" value="1"/>
</dbReference>
<dbReference type="InterPro" id="IPR052189">
    <property type="entry name" value="L-asp_N-monooxygenase_NS-form"/>
</dbReference>
<reference evidence="2 3" key="1">
    <citation type="submission" date="2014-10" db="EMBL/GenBank/DDBJ databases">
        <title>The Complete Genome Sequence for the Shellfish Pathogen Vibrio coralliilyticus RE98 Isolated from a Shellfish Hatchery.</title>
        <authorList>
            <person name="Richards G.P."/>
            <person name="Bono J.L."/>
            <person name="Watson M.A."/>
            <person name="Needleman D.S."/>
        </authorList>
    </citation>
    <scope>NUCLEOTIDE SEQUENCE [LARGE SCALE GENOMIC DNA]</scope>
    <source>
        <strain evidence="2 3">RE98</strain>
        <plasmid evidence="2 3">p319</plasmid>
    </source>
</reference>
<dbReference type="InterPro" id="IPR038732">
    <property type="entry name" value="HpyO/CreE_NAD-binding"/>
</dbReference>
<evidence type="ECO:0000259" key="1">
    <source>
        <dbReference type="Pfam" id="PF13454"/>
    </source>
</evidence>
<dbReference type="PANTHER" id="PTHR40254">
    <property type="entry name" value="BLR0577 PROTEIN"/>
    <property type="match status" value="1"/>
</dbReference>
<dbReference type="EMBL" id="CP009620">
    <property type="protein sequence ID" value="AIW22762.1"/>
    <property type="molecule type" value="Genomic_DNA"/>
</dbReference>
<dbReference type="RefSeq" id="WP_043011642.1">
    <property type="nucleotide sequence ID" value="NZ_CP009620.1"/>
</dbReference>